<proteinExistence type="predicted"/>
<name>A0ABX4KBK3_NOSLI</name>
<gene>
    <name evidence="1" type="ORF">VF04_38110</name>
</gene>
<keyword evidence="2" id="KW-1185">Reference proteome</keyword>
<comment type="caution">
    <text evidence="1">The sequence shown here is derived from an EMBL/GenBank/DDBJ whole genome shotgun (WGS) entry which is preliminary data.</text>
</comment>
<accession>A0ABX4KBK3</accession>
<organism evidence="1 2">
    <name type="scientific">Nostoc linckia z7</name>
    <dbReference type="NCBI Taxonomy" id="1628745"/>
    <lineage>
        <taxon>Bacteria</taxon>
        <taxon>Bacillati</taxon>
        <taxon>Cyanobacteriota</taxon>
        <taxon>Cyanophyceae</taxon>
        <taxon>Nostocales</taxon>
        <taxon>Nostocaceae</taxon>
        <taxon>Nostoc</taxon>
    </lineage>
</organism>
<dbReference type="Proteomes" id="UP000222523">
    <property type="component" value="Unassembled WGS sequence"/>
</dbReference>
<evidence type="ECO:0000313" key="1">
    <source>
        <dbReference type="EMBL" id="PHJ79795.1"/>
    </source>
</evidence>
<dbReference type="EMBL" id="LAHC01000253">
    <property type="protein sequence ID" value="PHJ79795.1"/>
    <property type="molecule type" value="Genomic_DNA"/>
</dbReference>
<evidence type="ECO:0000313" key="2">
    <source>
        <dbReference type="Proteomes" id="UP000222523"/>
    </source>
</evidence>
<dbReference type="RefSeq" id="WP_099072988.1">
    <property type="nucleotide sequence ID" value="NZ_LAHC01000253.1"/>
</dbReference>
<reference evidence="1 2" key="1">
    <citation type="submission" date="2015-02" db="EMBL/GenBank/DDBJ databases">
        <title>Nostoc linckia genome annotation.</title>
        <authorList>
            <person name="Zhou Z."/>
        </authorList>
    </citation>
    <scope>NUCLEOTIDE SEQUENCE [LARGE SCALE GENOMIC DNA]</scope>
    <source>
        <strain evidence="2">z7</strain>
    </source>
</reference>
<protein>
    <submittedName>
        <fullName evidence="1">Uncharacterized protein</fullName>
    </submittedName>
</protein>
<sequence length="85" mass="9888">MKETTTIWVTRYWETKGIFTVDAKIINSITYYLPKGAMHNSYLSKSDYSMSEAEAKKQVLGKAKIKLLKLEKKRDKIEKIIKDLS</sequence>